<accession>A0A034VI15</accession>
<name>A0A034VI15_BACDO</name>
<feature type="domain" description="DUF4817" evidence="1">
    <location>
        <begin position="7"/>
        <end position="58"/>
    </location>
</feature>
<dbReference type="EMBL" id="GAKP01016818">
    <property type="protein sequence ID" value="JAC42134.1"/>
    <property type="molecule type" value="Transcribed_RNA"/>
</dbReference>
<proteinExistence type="predicted"/>
<dbReference type="PANTHER" id="PTHR47326:SF1">
    <property type="entry name" value="HTH PSQ-TYPE DOMAIN-CONTAINING PROTEIN"/>
    <property type="match status" value="1"/>
</dbReference>
<dbReference type="OrthoDB" id="7914978at2759"/>
<dbReference type="InterPro" id="IPR036397">
    <property type="entry name" value="RNaseH_sf"/>
</dbReference>
<evidence type="ECO:0000313" key="2">
    <source>
        <dbReference type="EMBL" id="JAC42134.1"/>
    </source>
</evidence>
<organism evidence="2">
    <name type="scientific">Bactrocera dorsalis</name>
    <name type="common">Oriental fruit fly</name>
    <name type="synonym">Dacus dorsalis</name>
    <dbReference type="NCBI Taxonomy" id="27457"/>
    <lineage>
        <taxon>Eukaryota</taxon>
        <taxon>Metazoa</taxon>
        <taxon>Ecdysozoa</taxon>
        <taxon>Arthropoda</taxon>
        <taxon>Hexapoda</taxon>
        <taxon>Insecta</taxon>
        <taxon>Pterygota</taxon>
        <taxon>Neoptera</taxon>
        <taxon>Endopterygota</taxon>
        <taxon>Diptera</taxon>
        <taxon>Brachycera</taxon>
        <taxon>Muscomorpha</taxon>
        <taxon>Tephritoidea</taxon>
        <taxon>Tephritidae</taxon>
        <taxon>Bactrocera</taxon>
        <taxon>Bactrocera</taxon>
    </lineage>
</organism>
<dbReference type="Pfam" id="PF16087">
    <property type="entry name" value="DUF4817"/>
    <property type="match status" value="1"/>
</dbReference>
<dbReference type="AlphaFoldDB" id="A0A034VI15"/>
<protein>
    <submittedName>
        <fullName evidence="2">Transposable element Tc3 transposase</fullName>
    </submittedName>
</protein>
<evidence type="ECO:0000259" key="1">
    <source>
        <dbReference type="Pfam" id="PF16087"/>
    </source>
</evidence>
<dbReference type="InterPro" id="IPR032135">
    <property type="entry name" value="DUF4817"/>
</dbReference>
<gene>
    <name evidence="2" type="primary">TC3A</name>
</gene>
<dbReference type="Gene3D" id="3.30.420.10">
    <property type="entry name" value="Ribonuclease H-like superfamily/Ribonuclease H"/>
    <property type="match status" value="1"/>
</dbReference>
<dbReference type="GO" id="GO:0003676">
    <property type="term" value="F:nucleic acid binding"/>
    <property type="evidence" value="ECO:0007669"/>
    <property type="project" value="InterPro"/>
</dbReference>
<reference evidence="2" key="1">
    <citation type="journal article" date="2014" name="BMC Genomics">
        <title>Characterizing the developmental transcriptome of the oriental fruit fly, Bactrocera dorsalis (Diptera: Tephritidae) through comparative genomic analysis with Drosophila melanogaster utilizing modENCODE datasets.</title>
        <authorList>
            <person name="Geib S.M."/>
            <person name="Calla B."/>
            <person name="Hall B."/>
            <person name="Hou S."/>
            <person name="Manoukis N.C."/>
        </authorList>
    </citation>
    <scope>NUCLEOTIDE SEQUENCE</scope>
    <source>
        <strain evidence="2">Punador</strain>
    </source>
</reference>
<dbReference type="PANTHER" id="PTHR47326">
    <property type="entry name" value="TRANSPOSABLE ELEMENT TC3 TRANSPOSASE-LIKE PROTEIN"/>
    <property type="match status" value="1"/>
</dbReference>
<sequence>MEQYTPKERAEIVQLYIQNNFSIVLTQRAFRKKNKVKSAPVKNTIKSLYAKFVNTGNLSNASHASRQRTRRSDENIEAVRASIEETPSTSSYRRSQELDISRTTLRRIIHKDLKMFPYKIQMAQKLNPADYPRRLNFGKWAIEMAENELDFWRKLIMSDEAHFSLNGGVNKQNCRFYATENPQLIEEQPLYDQKVTVWCGVCANMIIGPYFFEDDDGATTTVNGERYRAMITDFVIPIIRENDMDNFWFQQDGATCHTARPTINLLRPFFPGRLISKNGDVDWPPRSPDLTPPDFYLWGYLKSKVYANKPKTLAQLKANIRRETAAISSETLAKVMENVEKRVHLAVKAKGAHLRDLIFKY</sequence>